<accession>A0A4Z2CK64</accession>
<comment type="caution">
    <text evidence="1">The sequence shown here is derived from an EMBL/GenBank/DDBJ whole genome shotgun (WGS) entry which is preliminary data.</text>
</comment>
<gene>
    <name evidence="1" type="ORF">EWB00_001516</name>
</gene>
<dbReference type="EMBL" id="SKCS01001417">
    <property type="protein sequence ID" value="TNN04576.1"/>
    <property type="molecule type" value="Genomic_DNA"/>
</dbReference>
<feature type="non-terminal residue" evidence="1">
    <location>
        <position position="57"/>
    </location>
</feature>
<proteinExistence type="predicted"/>
<keyword evidence="2" id="KW-1185">Reference proteome</keyword>
<dbReference type="AlphaFoldDB" id="A0A4Z2CK64"/>
<evidence type="ECO:0000313" key="2">
    <source>
        <dbReference type="Proteomes" id="UP000311919"/>
    </source>
</evidence>
<organism evidence="1 2">
    <name type="scientific">Schistosoma japonicum</name>
    <name type="common">Blood fluke</name>
    <dbReference type="NCBI Taxonomy" id="6182"/>
    <lineage>
        <taxon>Eukaryota</taxon>
        <taxon>Metazoa</taxon>
        <taxon>Spiralia</taxon>
        <taxon>Lophotrochozoa</taxon>
        <taxon>Platyhelminthes</taxon>
        <taxon>Trematoda</taxon>
        <taxon>Digenea</taxon>
        <taxon>Strigeidida</taxon>
        <taxon>Schistosomatoidea</taxon>
        <taxon>Schistosomatidae</taxon>
        <taxon>Schistosoma</taxon>
    </lineage>
</organism>
<name>A0A4Z2CK64_SCHJA</name>
<reference evidence="1 2" key="1">
    <citation type="submission" date="2019-03" db="EMBL/GenBank/DDBJ databases">
        <title>An improved genome assembly of the fluke Schistosoma japonicum.</title>
        <authorList>
            <person name="Hu W."/>
            <person name="Luo F."/>
            <person name="Yin M."/>
            <person name="Mo X."/>
            <person name="Sun C."/>
            <person name="Wu Q."/>
            <person name="Zhu B."/>
            <person name="Xiang M."/>
            <person name="Wang J."/>
            <person name="Wang Y."/>
            <person name="Zhang T."/>
            <person name="Xu B."/>
            <person name="Zheng H."/>
            <person name="Feng Z."/>
        </authorList>
    </citation>
    <scope>NUCLEOTIDE SEQUENCE [LARGE SCALE GENOMIC DNA]</scope>
    <source>
        <strain evidence="1">HuSjv2</strain>
        <tissue evidence="1">Worms</tissue>
    </source>
</reference>
<protein>
    <submittedName>
        <fullName evidence="1">Uncharacterized protein</fullName>
    </submittedName>
</protein>
<dbReference type="Proteomes" id="UP000311919">
    <property type="component" value="Unassembled WGS sequence"/>
</dbReference>
<sequence length="57" mass="5932">MQRQVALMWAGDGLGQGADAHLLCQPCMGFVRFLSSQITVVESQAAVSNAEAVLPAG</sequence>
<evidence type="ECO:0000313" key="1">
    <source>
        <dbReference type="EMBL" id="TNN04576.1"/>
    </source>
</evidence>